<gene>
    <name evidence="1" type="ORF">CGZ90_19055</name>
</gene>
<dbReference type="RefSeq" id="WP_094254093.1">
    <property type="nucleotide sequence ID" value="NZ_JBHLXL010000001.1"/>
</dbReference>
<dbReference type="Proteomes" id="UP000215059">
    <property type="component" value="Unassembled WGS sequence"/>
</dbReference>
<keyword evidence="2" id="KW-1185">Reference proteome</keyword>
<dbReference type="OrthoDB" id="2930633at2"/>
<proteinExistence type="predicted"/>
<dbReference type="AlphaFoldDB" id="A0A235F4H1"/>
<dbReference type="EMBL" id="NOII01000045">
    <property type="protein sequence ID" value="OYD56149.1"/>
    <property type="molecule type" value="Genomic_DNA"/>
</dbReference>
<evidence type="ECO:0000313" key="2">
    <source>
        <dbReference type="Proteomes" id="UP000215059"/>
    </source>
</evidence>
<evidence type="ECO:0000313" key="1">
    <source>
        <dbReference type="EMBL" id="OYD56149.1"/>
    </source>
</evidence>
<protein>
    <submittedName>
        <fullName evidence="1">Uncharacterized protein</fullName>
    </submittedName>
</protein>
<reference evidence="1 2" key="1">
    <citation type="submission" date="2017-07" db="EMBL/GenBank/DDBJ databases">
        <title>Fictibacillus sp. nov. GDSW-R2A3 Genome sequencing and assembly.</title>
        <authorList>
            <person name="Mayilraj S."/>
        </authorList>
    </citation>
    <scope>NUCLEOTIDE SEQUENCE [LARGE SCALE GENOMIC DNA]</scope>
    <source>
        <strain evidence="1 2">GDSW-R2A3</strain>
    </source>
</reference>
<name>A0A235F4H1_9BACL</name>
<comment type="caution">
    <text evidence="1">The sequence shown here is derived from an EMBL/GenBank/DDBJ whole genome shotgun (WGS) entry which is preliminary data.</text>
</comment>
<accession>A0A235F4H1</accession>
<sequence length="96" mass="11183">MFKYGFINYFEAQLTPMNHEIMEIGPWTNVYLSFEVADRDKLPDDLQDPGGLAVYDSDGELKDLVVLNEGTDSEYKFTDLEKEQLYRYLSSINDKE</sequence>
<organism evidence="1 2">
    <name type="scientific">Fictibacillus aquaticus</name>
    <dbReference type="NCBI Taxonomy" id="2021314"/>
    <lineage>
        <taxon>Bacteria</taxon>
        <taxon>Bacillati</taxon>
        <taxon>Bacillota</taxon>
        <taxon>Bacilli</taxon>
        <taxon>Bacillales</taxon>
        <taxon>Fictibacillaceae</taxon>
        <taxon>Fictibacillus</taxon>
    </lineage>
</organism>